<accession>A0A384BG14</accession>
<reference evidence="4" key="1">
    <citation type="submission" date="2025-08" db="UniProtKB">
        <authorList>
            <consortium name="RefSeq"/>
        </authorList>
    </citation>
    <scope>IDENTIFICATION</scope>
</reference>
<proteinExistence type="predicted"/>
<evidence type="ECO:0000313" key="3">
    <source>
        <dbReference type="Proteomes" id="UP001652580"/>
    </source>
</evidence>
<sequence>MLTVKLKPKHRPFCFSVKGHVKMLRLDIINSVVTAVFMIVISVLALIPETTTYIVIGGDLINSFITAVFLFLVAVLAMQEKERSHLFYVGGSLCLTAAIVCLIDETVVTKTMRNTMKKALGIETKASASAAQEPIPPTRASANAPAGLWARLPQEATVSANPTRRREQRLQPPAAPRGLARPRGECSARRRGHHRSRRGRGGSRAGSGRPRTPEVLAAGRAGPRVARRRRGVAGRRGLACGD</sequence>
<dbReference type="Proteomes" id="UP001652580">
    <property type="component" value="Chromosome 19"/>
</dbReference>
<feature type="transmembrane region" description="Helical" evidence="2">
    <location>
        <begin position="60"/>
        <end position="79"/>
    </location>
</feature>
<evidence type="ECO:0000256" key="1">
    <source>
        <dbReference type="SAM" id="MobiDB-lite"/>
    </source>
</evidence>
<name>A0A384BG14_BALAC</name>
<keyword evidence="3" id="KW-1185">Reference proteome</keyword>
<gene>
    <name evidence="4" type="primary">LOC103011935</name>
</gene>
<protein>
    <submittedName>
        <fullName evidence="4">Uncharacterized protein LOC103011935</fullName>
    </submittedName>
</protein>
<keyword evidence="2" id="KW-0812">Transmembrane</keyword>
<dbReference type="RefSeq" id="XP_007198363.2">
    <property type="nucleotide sequence ID" value="XM_007198301.2"/>
</dbReference>
<organism evidence="3 4">
    <name type="scientific">Balaenoptera acutorostrata</name>
    <name type="common">Common minke whale</name>
    <name type="synonym">Balaena rostrata</name>
    <dbReference type="NCBI Taxonomy" id="9767"/>
    <lineage>
        <taxon>Eukaryota</taxon>
        <taxon>Metazoa</taxon>
        <taxon>Chordata</taxon>
        <taxon>Craniata</taxon>
        <taxon>Vertebrata</taxon>
        <taxon>Euteleostomi</taxon>
        <taxon>Mammalia</taxon>
        <taxon>Eutheria</taxon>
        <taxon>Laurasiatheria</taxon>
        <taxon>Artiodactyla</taxon>
        <taxon>Whippomorpha</taxon>
        <taxon>Cetacea</taxon>
        <taxon>Mysticeti</taxon>
        <taxon>Balaenopteridae</taxon>
        <taxon>Balaenoptera</taxon>
    </lineage>
</organism>
<evidence type="ECO:0000256" key="2">
    <source>
        <dbReference type="SAM" id="Phobius"/>
    </source>
</evidence>
<dbReference type="InParanoid" id="A0A384BG14"/>
<dbReference type="STRING" id="310752.A0A384BG14"/>
<keyword evidence="2" id="KW-0472">Membrane</keyword>
<feature type="compositionally biased region" description="Basic residues" evidence="1">
    <location>
        <begin position="189"/>
        <end position="201"/>
    </location>
</feature>
<feature type="transmembrane region" description="Helical" evidence="2">
    <location>
        <begin position="28"/>
        <end position="48"/>
    </location>
</feature>
<feature type="compositionally biased region" description="Low complexity" evidence="1">
    <location>
        <begin position="170"/>
        <end position="181"/>
    </location>
</feature>
<evidence type="ECO:0000313" key="4">
    <source>
        <dbReference type="RefSeq" id="XP_007198363.2"/>
    </source>
</evidence>
<feature type="transmembrane region" description="Helical" evidence="2">
    <location>
        <begin position="85"/>
        <end position="108"/>
    </location>
</feature>
<dbReference type="GeneID" id="103011935"/>
<keyword evidence="2" id="KW-1133">Transmembrane helix</keyword>
<dbReference type="KEGG" id="bacu:103011935"/>
<feature type="region of interest" description="Disordered" evidence="1">
    <location>
        <begin position="156"/>
        <end position="242"/>
    </location>
</feature>
<dbReference type="AlphaFoldDB" id="A0A384BG14"/>